<evidence type="ECO:0000256" key="1">
    <source>
        <dbReference type="SAM" id="MobiDB-lite"/>
    </source>
</evidence>
<evidence type="ECO:0000313" key="2">
    <source>
        <dbReference type="EMBL" id="KUJ12090.1"/>
    </source>
</evidence>
<dbReference type="GeneID" id="28825458"/>
<accession>A0A194WVU8</accession>
<dbReference type="EMBL" id="KQ947425">
    <property type="protein sequence ID" value="KUJ12090.1"/>
    <property type="molecule type" value="Genomic_DNA"/>
</dbReference>
<dbReference type="KEGG" id="psco:LY89DRAFT_688562"/>
<organism evidence="2 3">
    <name type="scientific">Mollisia scopiformis</name>
    <name type="common">Conifer needle endophyte fungus</name>
    <name type="synonym">Phialocephala scopiformis</name>
    <dbReference type="NCBI Taxonomy" id="149040"/>
    <lineage>
        <taxon>Eukaryota</taxon>
        <taxon>Fungi</taxon>
        <taxon>Dikarya</taxon>
        <taxon>Ascomycota</taxon>
        <taxon>Pezizomycotina</taxon>
        <taxon>Leotiomycetes</taxon>
        <taxon>Helotiales</taxon>
        <taxon>Mollisiaceae</taxon>
        <taxon>Mollisia</taxon>
    </lineage>
</organism>
<dbReference type="RefSeq" id="XP_018066445.1">
    <property type="nucleotide sequence ID" value="XM_018215732.1"/>
</dbReference>
<dbReference type="AlphaFoldDB" id="A0A194WVU8"/>
<proteinExistence type="predicted"/>
<keyword evidence="3" id="KW-1185">Reference proteome</keyword>
<gene>
    <name evidence="2" type="ORF">LY89DRAFT_688562</name>
</gene>
<name>A0A194WVU8_MOLSC</name>
<sequence>MEEVQALTKEEVLAGLTQEDVQSLLESSQVLKNTLEAAKNDMRRQTIDNCELHIQEAFQTSVNNDFFSNITTQAIEEHKKKAKVQLNAELDEKLRPSNFATACSWNEAEAGEFIKNNENARAVVMQANLQQKAQFVKEERIRITTQLQAEFDEKLKTARAKMTKELEARFQREYDNKLEEAKESAKEQAIKRVTDTYEQRIREKNGLLRQKDSQLQDFDNAFTAVKHAVGLGSIRGIKEVLDDIPRMSHGLEPARSLKDREVEPNFAFLKRSREVDDIGRDARGDSQKRVRRNGETKL</sequence>
<evidence type="ECO:0000313" key="3">
    <source>
        <dbReference type="Proteomes" id="UP000070700"/>
    </source>
</evidence>
<reference evidence="2 3" key="1">
    <citation type="submission" date="2015-10" db="EMBL/GenBank/DDBJ databases">
        <title>Full genome of DAOMC 229536 Phialocephala scopiformis, a fungal endophyte of spruce producing the potent anti-insectan compound rugulosin.</title>
        <authorList>
            <consortium name="DOE Joint Genome Institute"/>
            <person name="Walker A.K."/>
            <person name="Frasz S.L."/>
            <person name="Seifert K.A."/>
            <person name="Miller J.D."/>
            <person name="Mondo S.J."/>
            <person name="Labutti K."/>
            <person name="Lipzen A."/>
            <person name="Dockter R."/>
            <person name="Kennedy M."/>
            <person name="Grigoriev I.V."/>
            <person name="Spatafora J.W."/>
        </authorList>
    </citation>
    <scope>NUCLEOTIDE SEQUENCE [LARGE SCALE GENOMIC DNA]</scope>
    <source>
        <strain evidence="2 3">CBS 120377</strain>
    </source>
</reference>
<feature type="region of interest" description="Disordered" evidence="1">
    <location>
        <begin position="277"/>
        <end position="298"/>
    </location>
</feature>
<protein>
    <submittedName>
        <fullName evidence="2">Uncharacterized protein</fullName>
    </submittedName>
</protein>
<dbReference type="InParanoid" id="A0A194WVU8"/>
<dbReference type="Proteomes" id="UP000070700">
    <property type="component" value="Unassembled WGS sequence"/>
</dbReference>